<reference evidence="1 2" key="1">
    <citation type="submission" date="2020-08" db="EMBL/GenBank/DDBJ databases">
        <title>Sequencing the genomes of 1000 actinobacteria strains.</title>
        <authorList>
            <person name="Klenk H.-P."/>
        </authorList>
    </citation>
    <scope>NUCLEOTIDE SEQUENCE [LARGE SCALE GENOMIC DNA]</scope>
    <source>
        <strain evidence="1 2">DSM 17294</strain>
    </source>
</reference>
<organism evidence="1 2">
    <name type="scientific">Kribbella solani</name>
    <dbReference type="NCBI Taxonomy" id="236067"/>
    <lineage>
        <taxon>Bacteria</taxon>
        <taxon>Bacillati</taxon>
        <taxon>Actinomycetota</taxon>
        <taxon>Actinomycetes</taxon>
        <taxon>Propionibacteriales</taxon>
        <taxon>Kribbellaceae</taxon>
        <taxon>Kribbella</taxon>
    </lineage>
</organism>
<keyword evidence="2" id="KW-1185">Reference proteome</keyword>
<comment type="caution">
    <text evidence="1">The sequence shown here is derived from an EMBL/GenBank/DDBJ whole genome shotgun (WGS) entry which is preliminary data.</text>
</comment>
<protein>
    <submittedName>
        <fullName evidence="1">Uncharacterized protein</fullName>
    </submittedName>
</protein>
<dbReference type="RefSeq" id="WP_184839556.1">
    <property type="nucleotide sequence ID" value="NZ_BAAAVN010000008.1"/>
</dbReference>
<evidence type="ECO:0000313" key="1">
    <source>
        <dbReference type="EMBL" id="MBB5982384.1"/>
    </source>
</evidence>
<dbReference type="EMBL" id="JACHNF010000001">
    <property type="protein sequence ID" value="MBB5982384.1"/>
    <property type="molecule type" value="Genomic_DNA"/>
</dbReference>
<dbReference type="Proteomes" id="UP000558997">
    <property type="component" value="Unassembled WGS sequence"/>
</dbReference>
<evidence type="ECO:0000313" key="2">
    <source>
        <dbReference type="Proteomes" id="UP000558997"/>
    </source>
</evidence>
<proteinExistence type="predicted"/>
<accession>A0A841DTD3</accession>
<gene>
    <name evidence="1" type="ORF">HDA44_005725</name>
</gene>
<sequence>MSREEKLQAAIDAAAQRVVDEINNKKAISQELGRMPGVHDAFKTADKNIARAQKDLGKAVERQQRHQQR</sequence>
<dbReference type="AlphaFoldDB" id="A0A841DTD3"/>
<name>A0A841DTD3_9ACTN</name>